<dbReference type="Proteomes" id="UP000785679">
    <property type="component" value="Unassembled WGS sequence"/>
</dbReference>
<accession>A0A8J8NX36</accession>
<protein>
    <submittedName>
        <fullName evidence="1">Uncharacterized protein</fullName>
    </submittedName>
</protein>
<name>A0A8J8NX36_HALGN</name>
<keyword evidence="2" id="KW-1185">Reference proteome</keyword>
<proteinExistence type="predicted"/>
<evidence type="ECO:0000313" key="2">
    <source>
        <dbReference type="Proteomes" id="UP000785679"/>
    </source>
</evidence>
<dbReference type="EMBL" id="RRYP01004067">
    <property type="protein sequence ID" value="TNV83202.1"/>
    <property type="molecule type" value="Genomic_DNA"/>
</dbReference>
<organism evidence="1 2">
    <name type="scientific">Halteria grandinella</name>
    <dbReference type="NCBI Taxonomy" id="5974"/>
    <lineage>
        <taxon>Eukaryota</taxon>
        <taxon>Sar</taxon>
        <taxon>Alveolata</taxon>
        <taxon>Ciliophora</taxon>
        <taxon>Intramacronucleata</taxon>
        <taxon>Spirotrichea</taxon>
        <taxon>Stichotrichia</taxon>
        <taxon>Sporadotrichida</taxon>
        <taxon>Halteriidae</taxon>
        <taxon>Halteria</taxon>
    </lineage>
</organism>
<sequence length="250" mass="29148">MMSTPADDSVESFLINECRLQRLQGSYLAFLFFKNIGFTRKQQLLAFLPNLSVTDLIKLGLLESEAAAIMRHSNKTILKRTINTAFPRLANKYIILDIVGWACVQPEAVDLGYLCHSFRLFLIRNYQLMLKMGVIMAEKKVITNIFELLDERWLSKRYRLTYQGYNHEKDVADCLALLGDRLHFHYLKIQQSLLPIFSKRKPIKVKIETGENISQFFKDLPHSVTQLTVESFQVYEDNCGDIRKFRKLKM</sequence>
<evidence type="ECO:0000313" key="1">
    <source>
        <dbReference type="EMBL" id="TNV83202.1"/>
    </source>
</evidence>
<comment type="caution">
    <text evidence="1">The sequence shown here is derived from an EMBL/GenBank/DDBJ whole genome shotgun (WGS) entry which is preliminary data.</text>
</comment>
<dbReference type="AlphaFoldDB" id="A0A8J8NX36"/>
<reference evidence="1" key="1">
    <citation type="submission" date="2019-06" db="EMBL/GenBank/DDBJ databases">
        <authorList>
            <person name="Zheng W."/>
        </authorList>
    </citation>
    <scope>NUCLEOTIDE SEQUENCE</scope>
    <source>
        <strain evidence="1">QDHG01</strain>
    </source>
</reference>
<gene>
    <name evidence="1" type="ORF">FGO68_gene4141</name>
</gene>